<organism evidence="1">
    <name type="scientific">uncultured Caudovirales phage</name>
    <dbReference type="NCBI Taxonomy" id="2100421"/>
    <lineage>
        <taxon>Viruses</taxon>
        <taxon>Duplodnaviria</taxon>
        <taxon>Heunggongvirae</taxon>
        <taxon>Uroviricota</taxon>
        <taxon>Caudoviricetes</taxon>
        <taxon>Peduoviridae</taxon>
        <taxon>Maltschvirus</taxon>
        <taxon>Maltschvirus maltsch</taxon>
    </lineage>
</organism>
<proteinExistence type="predicted"/>
<reference evidence="1" key="1">
    <citation type="submission" date="2020-04" db="EMBL/GenBank/DDBJ databases">
        <authorList>
            <person name="Chiriac C."/>
            <person name="Salcher M."/>
            <person name="Ghai R."/>
            <person name="Kavagutti S V."/>
        </authorList>
    </citation>
    <scope>NUCLEOTIDE SEQUENCE</scope>
</reference>
<gene>
    <name evidence="1" type="ORF">UFOVP89_49</name>
</gene>
<evidence type="ECO:0000313" key="1">
    <source>
        <dbReference type="EMBL" id="CAB4126417.1"/>
    </source>
</evidence>
<name>A0A6J5KZE8_9CAUD</name>
<protein>
    <submittedName>
        <fullName evidence="1">Uncharacterized protein</fullName>
    </submittedName>
</protein>
<accession>A0A6J5KZE8</accession>
<sequence>MQLKYVNPNELKQVWNQIKPSLSEISELGGDWIPEDAYCDIKVGKAQLYLGIKDTYFIGYIITQLIGQSLHVWAAYSSSHDILSEGLKQITDIASQMNAKEITFSSYRKGFEKVAPKLGFRPYTWRFEC</sequence>
<dbReference type="EMBL" id="LR796197">
    <property type="protein sequence ID" value="CAB4126417.1"/>
    <property type="molecule type" value="Genomic_DNA"/>
</dbReference>